<dbReference type="Pfam" id="PF00005">
    <property type="entry name" value="ABC_tran"/>
    <property type="match status" value="2"/>
</dbReference>
<dbReference type="Gene3D" id="3.40.50.300">
    <property type="entry name" value="P-loop containing nucleotide triphosphate hydrolases"/>
    <property type="match status" value="2"/>
</dbReference>
<dbReference type="GO" id="GO:0016887">
    <property type="term" value="F:ATP hydrolysis activity"/>
    <property type="evidence" value="ECO:0007669"/>
    <property type="project" value="InterPro"/>
</dbReference>
<feature type="domain" description="ABC transporter" evidence="3">
    <location>
        <begin position="258"/>
        <end position="497"/>
    </location>
</feature>
<reference evidence="4 5" key="1">
    <citation type="journal article" date="2012" name="Genome Biol. Evol.">
        <title>Genome Sequence of the Mesophilic Thermotogales Bacterium Mesotoga prima MesG1.Ag.4.2 Reveals the Largest Thermotogales Genome To Date.</title>
        <authorList>
            <person name="Zhaxybayeva O."/>
            <person name="Swithers K.S."/>
            <person name="Foght J."/>
            <person name="Green A.G."/>
            <person name="Bruce D."/>
            <person name="Detter C."/>
            <person name="Han S."/>
            <person name="Teshima H."/>
            <person name="Han J."/>
            <person name="Woyke T."/>
            <person name="Pitluck S."/>
            <person name="Nolan M."/>
            <person name="Ivanova N."/>
            <person name="Pati A."/>
            <person name="Land M.L."/>
            <person name="Dlutek M."/>
            <person name="Doolittle W.F."/>
            <person name="Noll K.M."/>
            <person name="Nesbo C.L."/>
        </authorList>
    </citation>
    <scope>NUCLEOTIDE SEQUENCE [LARGE SCALE GENOMIC DNA]</scope>
    <source>
        <strain evidence="5">mesG1.Ag.4.2</strain>
    </source>
</reference>
<dbReference type="SUPFAM" id="SSF52540">
    <property type="entry name" value="P-loop containing nucleoside triphosphate hydrolases"/>
    <property type="match status" value="2"/>
</dbReference>
<dbReference type="RefSeq" id="WP_014730511.1">
    <property type="nucleotide sequence ID" value="NC_017934.1"/>
</dbReference>
<organism evidence="4 5">
    <name type="scientific">Mesotoga prima MesG1.Ag.4.2</name>
    <dbReference type="NCBI Taxonomy" id="660470"/>
    <lineage>
        <taxon>Bacteria</taxon>
        <taxon>Thermotogati</taxon>
        <taxon>Thermotogota</taxon>
        <taxon>Thermotogae</taxon>
        <taxon>Kosmotogales</taxon>
        <taxon>Kosmotogaceae</taxon>
        <taxon>Mesotoga</taxon>
    </lineage>
</organism>
<dbReference type="KEGG" id="mpg:Theba_0742"/>
<proteinExistence type="predicted"/>
<dbReference type="EMBL" id="CP003532">
    <property type="protein sequence ID" value="AFK06457.1"/>
    <property type="molecule type" value="Genomic_DNA"/>
</dbReference>
<dbReference type="CDD" id="cd03216">
    <property type="entry name" value="ABC_Carb_Monos_I"/>
    <property type="match status" value="1"/>
</dbReference>
<dbReference type="PROSITE" id="PS00211">
    <property type="entry name" value="ABC_TRANSPORTER_1"/>
    <property type="match status" value="1"/>
</dbReference>
<name>I2F3F4_9BACT</name>
<keyword evidence="1" id="KW-0547">Nucleotide-binding</keyword>
<feature type="domain" description="ABC transporter" evidence="3">
    <location>
        <begin position="6"/>
        <end position="242"/>
    </location>
</feature>
<dbReference type="InterPro" id="IPR017871">
    <property type="entry name" value="ABC_transporter-like_CS"/>
</dbReference>
<dbReference type="PANTHER" id="PTHR43790">
    <property type="entry name" value="CARBOHYDRATE TRANSPORT ATP-BINDING PROTEIN MG119-RELATED"/>
    <property type="match status" value="1"/>
</dbReference>
<dbReference type="GO" id="GO:0005524">
    <property type="term" value="F:ATP binding"/>
    <property type="evidence" value="ECO:0007669"/>
    <property type="project" value="UniProtKB-KW"/>
</dbReference>
<dbReference type="InterPro" id="IPR050107">
    <property type="entry name" value="ABC_carbohydrate_import_ATPase"/>
</dbReference>
<dbReference type="CDD" id="cd03215">
    <property type="entry name" value="ABC_Carb_Monos_II"/>
    <property type="match status" value="1"/>
</dbReference>
<evidence type="ECO:0000259" key="3">
    <source>
        <dbReference type="PROSITE" id="PS50893"/>
    </source>
</evidence>
<dbReference type="AlphaFoldDB" id="I2F3F4"/>
<dbReference type="InterPro" id="IPR027417">
    <property type="entry name" value="P-loop_NTPase"/>
</dbReference>
<accession>I2F3F4</accession>
<dbReference type="InterPro" id="IPR003439">
    <property type="entry name" value="ABC_transporter-like_ATP-bd"/>
</dbReference>
<evidence type="ECO:0000256" key="1">
    <source>
        <dbReference type="ARBA" id="ARBA00022741"/>
    </source>
</evidence>
<dbReference type="STRING" id="660470.Theba_0742"/>
<dbReference type="Proteomes" id="UP000002881">
    <property type="component" value="Chromosome"/>
</dbReference>
<dbReference type="eggNOG" id="COG3845">
    <property type="taxonomic scope" value="Bacteria"/>
</dbReference>
<keyword evidence="5" id="KW-1185">Reference proteome</keyword>
<sequence precursor="true">MSKPVLEINDLNKTYEISETKALDGVALTLFSGEITTLLGENAAGKTTLVKVIMGIEKPDSGSMVFKGEKYLPSGPHFANEKGLGMVPQSIKVVDKLSVIENLILGFRRNRKKVRMKDYRESLRELMKQYSLQLPLDNEVASLSTGQRQKLEILRVLQNSPDVIIFDEPTTLISNREKEELFEIITRLRSQGKAVVFITHKLREAYSISDKIVVLRSGKVVFSESRYKTSIKELQELLYGGEFCALRVQSPTSDESLLRVQEVSVEGSSNTEAVKGVSFEARRGEILFVSGVAGNGQEELLDGIFGMRRVLSGRVILDGKDITGLRPFKLRKLGLAALHYDRDNIASCKGSSIRDNLLVYSISNGKWVVEEKKHVFSARKLLRDYGVTFGKIQDPISSLSGGNLQKLLLAREISSDPKVLLLGEPFRGLDVKSLESVKFLLMEAKKRIAIVAFSADVDEALTIADRILIMSEGRVVFSSDIRPGLSTPDLRKYLFGAMEEIE</sequence>
<evidence type="ECO:0000313" key="4">
    <source>
        <dbReference type="EMBL" id="AFK06457.1"/>
    </source>
</evidence>
<keyword evidence="2" id="KW-0067">ATP-binding</keyword>
<evidence type="ECO:0000256" key="2">
    <source>
        <dbReference type="ARBA" id="ARBA00022840"/>
    </source>
</evidence>
<evidence type="ECO:0000313" key="5">
    <source>
        <dbReference type="Proteomes" id="UP000002881"/>
    </source>
</evidence>
<protein>
    <submittedName>
        <fullName evidence="4">ATPase component of uncharacterized ABC-type transporter</fullName>
    </submittedName>
</protein>
<dbReference type="PROSITE" id="PS50893">
    <property type="entry name" value="ABC_TRANSPORTER_2"/>
    <property type="match status" value="2"/>
</dbReference>
<dbReference type="HOGENOM" id="CLU_000604_92_0_0"/>
<dbReference type="GeneID" id="87106585"/>
<dbReference type="InterPro" id="IPR003593">
    <property type="entry name" value="AAA+_ATPase"/>
</dbReference>
<dbReference type="SMART" id="SM00382">
    <property type="entry name" value="AAA"/>
    <property type="match status" value="2"/>
</dbReference>
<gene>
    <name evidence="4" type="ORF">Theba_0742</name>
</gene>
<dbReference type="PANTHER" id="PTHR43790:SF4">
    <property type="entry name" value="GUANOSINE IMPORT ATP-BINDING PROTEIN NUPO"/>
    <property type="match status" value="1"/>
</dbReference>